<dbReference type="NCBIfam" id="TIGR02506">
    <property type="entry name" value="NrdE_NrdA"/>
    <property type="match status" value="1"/>
</dbReference>
<dbReference type="CDD" id="cd02888">
    <property type="entry name" value="RNR_II_dimer"/>
    <property type="match status" value="1"/>
</dbReference>
<protein>
    <recommendedName>
        <fullName evidence="4 14">Vitamin B12-dependent ribonucleotide reductase</fullName>
        <ecNumber evidence="3 14">1.17.4.1</ecNumber>
    </recommendedName>
</protein>
<keyword evidence="19" id="KW-1185">Reference proteome</keyword>
<evidence type="ECO:0000313" key="19">
    <source>
        <dbReference type="Proteomes" id="UP000050501"/>
    </source>
</evidence>
<gene>
    <name evidence="18" type="ORF">ADN01_14825</name>
</gene>
<dbReference type="InterPro" id="IPR000788">
    <property type="entry name" value="RNR_lg_C"/>
</dbReference>
<keyword evidence="7 14" id="KW-0547">Nucleotide-binding</keyword>
<dbReference type="PRINTS" id="PR01183">
    <property type="entry name" value="RIBORDTASEM1"/>
</dbReference>
<dbReference type="InterPro" id="IPR013346">
    <property type="entry name" value="NrdE_NrdA_C"/>
</dbReference>
<dbReference type="EC" id="1.17.4.1" evidence="3 14"/>
<dbReference type="InterPro" id="IPR013509">
    <property type="entry name" value="RNR_lsu_N"/>
</dbReference>
<name>A0A0P6X8L1_9CHLR</name>
<dbReference type="GO" id="GO:0004748">
    <property type="term" value="F:ribonucleoside-diphosphate reductase activity, thioredoxin disulfide as acceptor"/>
    <property type="evidence" value="ECO:0007669"/>
    <property type="project" value="UniProtKB-EC"/>
</dbReference>
<evidence type="ECO:0000256" key="1">
    <source>
        <dbReference type="ARBA" id="ARBA00001922"/>
    </source>
</evidence>
<evidence type="ECO:0000259" key="16">
    <source>
        <dbReference type="Pfam" id="PF02867"/>
    </source>
</evidence>
<evidence type="ECO:0000256" key="11">
    <source>
        <dbReference type="ARBA" id="ARBA00023285"/>
    </source>
</evidence>
<dbReference type="PANTHER" id="PTHR43371:SF1">
    <property type="entry name" value="RIBONUCLEOSIDE-DIPHOSPHATE REDUCTASE"/>
    <property type="match status" value="1"/>
</dbReference>
<evidence type="ECO:0000256" key="9">
    <source>
        <dbReference type="ARBA" id="ARBA00023116"/>
    </source>
</evidence>
<dbReference type="SUPFAM" id="SSF48168">
    <property type="entry name" value="R1 subunit of ribonucleotide reductase, N-terminal domain"/>
    <property type="match status" value="1"/>
</dbReference>
<dbReference type="AlphaFoldDB" id="A0A0P6X8L1"/>
<dbReference type="InterPro" id="IPR008926">
    <property type="entry name" value="RNR_R1-su_N"/>
</dbReference>
<dbReference type="InterPro" id="IPR024434">
    <property type="entry name" value="TSCPD_dom"/>
</dbReference>
<dbReference type="InterPro" id="IPR050862">
    <property type="entry name" value="RdRp_reductase_class-2"/>
</dbReference>
<dbReference type="Proteomes" id="UP000050501">
    <property type="component" value="Unassembled WGS sequence"/>
</dbReference>
<keyword evidence="9" id="KW-0215">Deoxyribonucleotide synthesis</keyword>
<feature type="domain" description="Ribonucleotide reductase large subunit C-terminal" evidence="16">
    <location>
        <begin position="108"/>
        <end position="640"/>
    </location>
</feature>
<dbReference type="GO" id="GO:0031419">
    <property type="term" value="F:cobalamin binding"/>
    <property type="evidence" value="ECO:0007669"/>
    <property type="project" value="UniProtKB-KW"/>
</dbReference>
<keyword evidence="10" id="KW-1015">Disulfide bond</keyword>
<comment type="function">
    <text evidence="12 14">Catalyzes the reduction of ribonucleotides to deoxyribonucleotides. May function to provide a pool of deoxyribonucleotide precursors for DNA repair during oxygen limitation and/or for immediate growth after restoration of oxygen.</text>
</comment>
<dbReference type="PATRIC" id="fig|229921.5.peg.966"/>
<evidence type="ECO:0000256" key="5">
    <source>
        <dbReference type="ARBA" id="ARBA00022628"/>
    </source>
</evidence>
<evidence type="ECO:0000256" key="13">
    <source>
        <dbReference type="ARBA" id="ARBA00047754"/>
    </source>
</evidence>
<feature type="domain" description="TSCPD" evidence="17">
    <location>
        <begin position="686"/>
        <end position="790"/>
    </location>
</feature>
<dbReference type="Pfam" id="PF00317">
    <property type="entry name" value="Ribonuc_red_lgN"/>
    <property type="match status" value="1"/>
</dbReference>
<evidence type="ECO:0000256" key="14">
    <source>
        <dbReference type="RuleBase" id="RU364064"/>
    </source>
</evidence>
<keyword evidence="8 14" id="KW-0560">Oxidoreductase</keyword>
<dbReference type="GO" id="GO:0071897">
    <property type="term" value="P:DNA biosynthetic process"/>
    <property type="evidence" value="ECO:0007669"/>
    <property type="project" value="UniProtKB-KW"/>
</dbReference>
<dbReference type="Gene3D" id="3.20.70.20">
    <property type="match status" value="1"/>
</dbReference>
<evidence type="ECO:0000313" key="18">
    <source>
        <dbReference type="EMBL" id="KPL78469.1"/>
    </source>
</evidence>
<proteinExistence type="inferred from homology"/>
<comment type="similarity">
    <text evidence="2 14">Belongs to the ribonucleoside diphosphate reductase class-2 family.</text>
</comment>
<dbReference type="InterPro" id="IPR013344">
    <property type="entry name" value="RNR_NrdJ/NrdZ"/>
</dbReference>
<evidence type="ECO:0000259" key="17">
    <source>
        <dbReference type="Pfam" id="PF12637"/>
    </source>
</evidence>
<dbReference type="NCBIfam" id="TIGR02504">
    <property type="entry name" value="NrdJ_Z"/>
    <property type="match status" value="1"/>
</dbReference>
<dbReference type="EMBL" id="LGCM01000055">
    <property type="protein sequence ID" value="KPL78469.1"/>
    <property type="molecule type" value="Genomic_DNA"/>
</dbReference>
<evidence type="ECO:0000259" key="15">
    <source>
        <dbReference type="Pfam" id="PF00317"/>
    </source>
</evidence>
<evidence type="ECO:0000256" key="12">
    <source>
        <dbReference type="ARBA" id="ARBA00025437"/>
    </source>
</evidence>
<dbReference type="OrthoDB" id="9762933at2"/>
<dbReference type="GO" id="GO:0005524">
    <property type="term" value="F:ATP binding"/>
    <property type="evidence" value="ECO:0007669"/>
    <property type="project" value="InterPro"/>
</dbReference>
<sequence>MSTDSKNRRAAVLPTPPIPADLPSIQLTDNARQVLIRRYVRRADDGSPAETVDEMFWRVAYHVAKVEESWNVDINARAREFYTLLTARRFFPNSPTFTGAGTPLGQLAACFVLPITDDMGRESTGIFQTLRDAALIQQTGGGNGFSFSRLRPQGSLVKSSAGQATGPVGFLRVYDHAFGEVAQGGSRRGANMAVLRVDHPDIEEFISCKTNENQITNFNISVGITDAFMRAVEADADWDLRFPDVHHPAYRGFSGTLEEAEAAGIPIKTYRTVRARELFDLIVRQSHHNGEPGMLFLDAANRYNPVPHLYPLEATNPCGEQWLGPYENCCLGSVNLAELFGPDHSVDWEAVRHSVEIATRFLDDVIDANQYVPAVPQLSEAAHRARRIGLGIMGLADLMYHVGIRYGSPQGQEFAAQVMEFVRYQAMRTSVDLARERGPFPAIRGSLYDPANLRWSPPAPLEAYTSDWGRPAVDWEGLEADLRQYGIRNAAQTTIAPTGTIATVAGCEGYGCEPVFALAYIRHVNDNGRDLQLTYTSPHFQRALEEAGLDPETQQAVYEQTMRDGSCQAVEALPESIRQVFVVSADISAEEHVRMQAAMQAFVDNSLSKTINFPAEAGPEDVATAYLLAWKLGCKGLTVYVTGSREKVVLETHATLQAKQKTPAADAADQLHIWHDAKKPRPRSLPGYTYTVETPLGKAFVTINENGGSQPFEVFINTAKAGSDTAAVSEAIGRLVSYVLRIASPIEPSRRLSEITRQLGGIGGGRSLGFGPNRVRSLPDGVAQVLEEYLQERQERLAQSDADAPIQAPLPLIQAAAATPPLAAVSLPRIGDLCPECGQAAVVNEEGCRKCYACGYSEC</sequence>
<dbReference type="Pfam" id="PF12637">
    <property type="entry name" value="TSCPD"/>
    <property type="match status" value="1"/>
</dbReference>
<keyword evidence="11 14" id="KW-0170">Cobalt</keyword>
<dbReference type="GO" id="GO:0009263">
    <property type="term" value="P:deoxyribonucleotide biosynthetic process"/>
    <property type="evidence" value="ECO:0007669"/>
    <property type="project" value="UniProtKB-KW"/>
</dbReference>
<evidence type="ECO:0000256" key="4">
    <source>
        <dbReference type="ARBA" id="ARBA00014409"/>
    </source>
</evidence>
<keyword evidence="5 14" id="KW-0846">Cobalamin</keyword>
<dbReference type="RefSeq" id="WP_062418851.1">
    <property type="nucleotide sequence ID" value="NZ_DF967974.1"/>
</dbReference>
<comment type="cofactor">
    <cofactor evidence="1 14">
        <name>adenosylcob(III)alamin</name>
        <dbReference type="ChEBI" id="CHEBI:18408"/>
    </cofactor>
</comment>
<evidence type="ECO:0000256" key="2">
    <source>
        <dbReference type="ARBA" id="ARBA00007405"/>
    </source>
</evidence>
<evidence type="ECO:0000256" key="3">
    <source>
        <dbReference type="ARBA" id="ARBA00012274"/>
    </source>
</evidence>
<dbReference type="UniPathway" id="UPA00326"/>
<keyword evidence="6 14" id="KW-0237">DNA synthesis</keyword>
<organism evidence="18 19">
    <name type="scientific">Levilinea saccharolytica</name>
    <dbReference type="NCBI Taxonomy" id="229921"/>
    <lineage>
        <taxon>Bacteria</taxon>
        <taxon>Bacillati</taxon>
        <taxon>Chloroflexota</taxon>
        <taxon>Anaerolineae</taxon>
        <taxon>Anaerolineales</taxon>
        <taxon>Anaerolineaceae</taxon>
        <taxon>Levilinea</taxon>
    </lineage>
</organism>
<comment type="caution">
    <text evidence="18">The sequence shown here is derived from an EMBL/GenBank/DDBJ whole genome shotgun (WGS) entry which is preliminary data.</text>
</comment>
<feature type="domain" description="Ribonucleotide reductase large subunit N-terminal" evidence="15">
    <location>
        <begin position="26"/>
        <end position="105"/>
    </location>
</feature>
<comment type="catalytic activity">
    <reaction evidence="13 14">
        <text>a 2'-deoxyribonucleoside 5'-diphosphate + [thioredoxin]-disulfide + H2O = a ribonucleoside 5'-diphosphate + [thioredoxin]-dithiol</text>
        <dbReference type="Rhea" id="RHEA:23252"/>
        <dbReference type="Rhea" id="RHEA-COMP:10698"/>
        <dbReference type="Rhea" id="RHEA-COMP:10700"/>
        <dbReference type="ChEBI" id="CHEBI:15377"/>
        <dbReference type="ChEBI" id="CHEBI:29950"/>
        <dbReference type="ChEBI" id="CHEBI:50058"/>
        <dbReference type="ChEBI" id="CHEBI:57930"/>
        <dbReference type="ChEBI" id="CHEBI:73316"/>
        <dbReference type="EC" id="1.17.4.1"/>
    </reaction>
</comment>
<accession>A0A0P6X8L1</accession>
<dbReference type="PANTHER" id="PTHR43371">
    <property type="entry name" value="VITAMIN B12-DEPENDENT RIBONUCLEOTIDE REDUCTASE"/>
    <property type="match status" value="1"/>
</dbReference>
<reference evidence="18 19" key="1">
    <citation type="submission" date="2015-07" db="EMBL/GenBank/DDBJ databases">
        <title>Genome sequence of Levilinea saccharolytica DSM 16555.</title>
        <authorList>
            <person name="Hemp J."/>
            <person name="Ward L.M."/>
            <person name="Pace L.A."/>
            <person name="Fischer W.W."/>
        </authorList>
    </citation>
    <scope>NUCLEOTIDE SEQUENCE [LARGE SCALE GENOMIC DNA]</scope>
    <source>
        <strain evidence="18 19">KIBI-1</strain>
    </source>
</reference>
<dbReference type="Pfam" id="PF02867">
    <property type="entry name" value="Ribonuc_red_lgC"/>
    <property type="match status" value="1"/>
</dbReference>
<evidence type="ECO:0000256" key="8">
    <source>
        <dbReference type="ARBA" id="ARBA00023002"/>
    </source>
</evidence>
<evidence type="ECO:0000256" key="10">
    <source>
        <dbReference type="ARBA" id="ARBA00023157"/>
    </source>
</evidence>
<dbReference type="SUPFAM" id="SSF51998">
    <property type="entry name" value="PFL-like glycyl radical enzymes"/>
    <property type="match status" value="1"/>
</dbReference>
<dbReference type="STRING" id="229921.ADN01_14825"/>
<evidence type="ECO:0000256" key="7">
    <source>
        <dbReference type="ARBA" id="ARBA00022741"/>
    </source>
</evidence>
<evidence type="ECO:0000256" key="6">
    <source>
        <dbReference type="ARBA" id="ARBA00022634"/>
    </source>
</evidence>